<evidence type="ECO:0000256" key="1">
    <source>
        <dbReference type="SAM" id="SignalP"/>
    </source>
</evidence>
<name>A0A9X2SKS2_9PSEU</name>
<dbReference type="AlphaFoldDB" id="A0A9X2SKS2"/>
<comment type="caution">
    <text evidence="2">The sequence shown here is derived from an EMBL/GenBank/DDBJ whole genome shotgun (WGS) entry which is preliminary data.</text>
</comment>
<dbReference type="Proteomes" id="UP001144096">
    <property type="component" value="Unassembled WGS sequence"/>
</dbReference>
<protein>
    <submittedName>
        <fullName evidence="2">Uncharacterized protein</fullName>
    </submittedName>
</protein>
<dbReference type="RefSeq" id="WP_257922351.1">
    <property type="nucleotide sequence ID" value="NZ_JAMXQV010000012.1"/>
</dbReference>
<accession>A0A9X2SKS2</accession>
<feature type="signal peptide" evidence="1">
    <location>
        <begin position="1"/>
        <end position="26"/>
    </location>
</feature>
<feature type="chain" id="PRO_5040922084" evidence="1">
    <location>
        <begin position="27"/>
        <end position="46"/>
    </location>
</feature>
<dbReference type="EMBL" id="JAMXQV010000012">
    <property type="protein sequence ID" value="MCR6485769.1"/>
    <property type="molecule type" value="Genomic_DNA"/>
</dbReference>
<organism evidence="2 3">
    <name type="scientific">Amycolatopsis iheyensis</name>
    <dbReference type="NCBI Taxonomy" id="2945988"/>
    <lineage>
        <taxon>Bacteria</taxon>
        <taxon>Bacillati</taxon>
        <taxon>Actinomycetota</taxon>
        <taxon>Actinomycetes</taxon>
        <taxon>Pseudonocardiales</taxon>
        <taxon>Pseudonocardiaceae</taxon>
        <taxon>Amycolatopsis</taxon>
    </lineage>
</organism>
<evidence type="ECO:0000313" key="3">
    <source>
        <dbReference type="Proteomes" id="UP001144096"/>
    </source>
</evidence>
<evidence type="ECO:0000313" key="2">
    <source>
        <dbReference type="EMBL" id="MCR6485769.1"/>
    </source>
</evidence>
<sequence>MKKHWLIGTALAALTALTVILTGAHAGPAQAAAPQSRLDGSICIGC</sequence>
<reference evidence="2" key="1">
    <citation type="submission" date="2022-06" db="EMBL/GenBank/DDBJ databases">
        <title>Amycolatopsis iheyaensis sp. nov., a new species of the genus Amycolatopsis isolated from soil in Iheya island, Japan.</title>
        <authorList>
            <person name="Ngamcharungchit C."/>
            <person name="Kanto H."/>
            <person name="Take A."/>
            <person name="Intra B."/>
            <person name="Matsumoto A."/>
            <person name="Panbangred W."/>
            <person name="Inahashi Y."/>
        </authorList>
    </citation>
    <scope>NUCLEOTIDE SEQUENCE</scope>
    <source>
        <strain evidence="2">OK19-0408</strain>
    </source>
</reference>
<keyword evidence="3" id="KW-1185">Reference proteome</keyword>
<proteinExistence type="predicted"/>
<keyword evidence="1" id="KW-0732">Signal</keyword>
<gene>
    <name evidence="2" type="ORF">M8542_23370</name>
</gene>